<keyword evidence="2" id="KW-1185">Reference proteome</keyword>
<reference evidence="2" key="1">
    <citation type="submission" date="2014-04" db="EMBL/GenBank/DDBJ databases">
        <title>Evolutionary Origins and Diversification of the Mycorrhizal Mutualists.</title>
        <authorList>
            <consortium name="DOE Joint Genome Institute"/>
            <consortium name="Mycorrhizal Genomics Consortium"/>
            <person name="Kohler A."/>
            <person name="Kuo A."/>
            <person name="Nagy L.G."/>
            <person name="Floudas D."/>
            <person name="Copeland A."/>
            <person name="Barry K.W."/>
            <person name="Cichocki N."/>
            <person name="Veneault-Fourrey C."/>
            <person name="LaButti K."/>
            <person name="Lindquist E.A."/>
            <person name="Lipzen A."/>
            <person name="Lundell T."/>
            <person name="Morin E."/>
            <person name="Murat C."/>
            <person name="Riley R."/>
            <person name="Ohm R."/>
            <person name="Sun H."/>
            <person name="Tunlid A."/>
            <person name="Henrissat B."/>
            <person name="Grigoriev I.V."/>
            <person name="Hibbett D.S."/>
            <person name="Martin F."/>
        </authorList>
    </citation>
    <scope>NUCLEOTIDE SEQUENCE [LARGE SCALE GENOMIC DNA]</scope>
    <source>
        <strain evidence="2">FD-334 SS-4</strain>
    </source>
</reference>
<gene>
    <name evidence="1" type="ORF">HYPSUDRAFT_208676</name>
</gene>
<evidence type="ECO:0000313" key="1">
    <source>
        <dbReference type="EMBL" id="KJA14442.1"/>
    </source>
</evidence>
<dbReference type="OrthoDB" id="2669721at2759"/>
<accession>A0A0D2KIG9</accession>
<dbReference type="EMBL" id="KN817678">
    <property type="protein sequence ID" value="KJA14442.1"/>
    <property type="molecule type" value="Genomic_DNA"/>
</dbReference>
<dbReference type="Proteomes" id="UP000054270">
    <property type="component" value="Unassembled WGS sequence"/>
</dbReference>
<sequence>MPIGPILQALWRDPESARRFNYRRSKTQEIIETLHSNSGKLPAYDDFFHGSDYLEHVRNGSITDNDIILMFSIDGAQLYAHKASDCWIYIWVILDLNPEERYKKDFVIPGGFIPGPKKPKNLDSFLFPGLYHLSALQKERLSIWDAANNRLFKSLLFLGLNTADGPAMAYLTGLVGHHGNNYTSSATNSQDCEVPNTPFELDDDKPPPAANLAFLSNPSLLSKLGGSAIYSFDWSDTYSDSPINSQSSEAAAIVHYPFIMVQPEERDYRWAVPHLPPPVFWSAITHANKFDKYIQAAGLNTAVYPTAFPSTELHVAASEPINLKPPKGDAAAKTNKRAMAIANAHSKKVLHGRSLSWVTSELFADNKLPAPFNRDAVAMCKRIWTGPPGMSTFSSIPDLAKDEDTERWFNFLSQFLGVVHGYAKMVPDPRASGRSVIMVQPPVGAGDRAYSRGGSKKAPAGGLLLRKPDIVVVDRAFKRQPPSKATLGWSMLQALIEVTSDESRSYNEMLTNMLEKAANFLLIALARLSHSQPSSVTITLSILRGL</sequence>
<dbReference type="STRING" id="945553.A0A0D2KIG9"/>
<proteinExistence type="predicted"/>
<organism evidence="1 2">
    <name type="scientific">Hypholoma sublateritium (strain FD-334 SS-4)</name>
    <dbReference type="NCBI Taxonomy" id="945553"/>
    <lineage>
        <taxon>Eukaryota</taxon>
        <taxon>Fungi</taxon>
        <taxon>Dikarya</taxon>
        <taxon>Basidiomycota</taxon>
        <taxon>Agaricomycotina</taxon>
        <taxon>Agaricomycetes</taxon>
        <taxon>Agaricomycetidae</taxon>
        <taxon>Agaricales</taxon>
        <taxon>Agaricineae</taxon>
        <taxon>Strophariaceae</taxon>
        <taxon>Hypholoma</taxon>
    </lineage>
</organism>
<dbReference type="AlphaFoldDB" id="A0A0D2KIG9"/>
<evidence type="ECO:0000313" key="2">
    <source>
        <dbReference type="Proteomes" id="UP000054270"/>
    </source>
</evidence>
<name>A0A0D2KIG9_HYPSF</name>
<protein>
    <submittedName>
        <fullName evidence="1">Uncharacterized protein</fullName>
    </submittedName>
</protein>